<comment type="caution">
    <text evidence="1">The sequence shown here is derived from an EMBL/GenBank/DDBJ whole genome shotgun (WGS) entry which is preliminary data.</text>
</comment>
<evidence type="ECO:0000313" key="1">
    <source>
        <dbReference type="EMBL" id="HGZ10685.1"/>
    </source>
</evidence>
<proteinExistence type="predicted"/>
<dbReference type="InterPro" id="IPR009045">
    <property type="entry name" value="Zn_M74/Hedgehog-like"/>
</dbReference>
<dbReference type="AlphaFoldDB" id="A0A7C5EV59"/>
<reference evidence="1" key="1">
    <citation type="journal article" date="2020" name="mSystems">
        <title>Genome- and Community-Level Interaction Insights into Carbon Utilization and Element Cycling Functions of Hydrothermarchaeota in Hydrothermal Sediment.</title>
        <authorList>
            <person name="Zhou Z."/>
            <person name="Liu Y."/>
            <person name="Xu W."/>
            <person name="Pan J."/>
            <person name="Luo Z.H."/>
            <person name="Li M."/>
        </authorList>
    </citation>
    <scope>NUCLEOTIDE SEQUENCE [LARGE SCALE GENOMIC DNA]</scope>
    <source>
        <strain evidence="1">SpSt-853</strain>
    </source>
</reference>
<dbReference type="EMBL" id="DTKJ01000005">
    <property type="protein sequence ID" value="HGZ10685.1"/>
    <property type="molecule type" value="Genomic_DNA"/>
</dbReference>
<name>A0A7C5EV59_9BACT</name>
<dbReference type="SUPFAM" id="SSF55166">
    <property type="entry name" value="Hedgehog/DD-peptidase"/>
    <property type="match status" value="1"/>
</dbReference>
<accession>A0A7C5EV59</accession>
<organism evidence="1">
    <name type="scientific">Desulfobacca acetoxidans</name>
    <dbReference type="NCBI Taxonomy" id="60893"/>
    <lineage>
        <taxon>Bacteria</taxon>
        <taxon>Pseudomonadati</taxon>
        <taxon>Thermodesulfobacteriota</taxon>
        <taxon>Desulfobaccia</taxon>
        <taxon>Desulfobaccales</taxon>
        <taxon>Desulfobaccaceae</taxon>
        <taxon>Desulfobacca</taxon>
    </lineage>
</organism>
<sequence>MFTQSRRTLIMALFFVAFLVILEGIAAPLRLFGEGSLPPRPRILEASLAPAAARLLQQVALSYDPGLTPRDRDRDFLKKAALARNSLGIHRLVELRRKSLELLAGKGEVSWETLRLLKWPDGDRVGVLLSVPVWVPAGARRLVTYCGFAKKWQTVALTAPRPCGYIWHVETLSAINAKDNYRADYIHFEVNSKFAPLAALLLEYIFREGWYEPQKRVPLLVVRGGEDTYAVSVNTGPGTVESLSFPDQEGTSLEAQVIKVHFDHLAQVYHGRHAVISNHRLGLALDLNDFNFSGVVDGPPNPVSRALRQYNREAMHRLDARQLPSWIYTVAKWLGCRLPQEWNYVGYHTDWPHLDVGTK</sequence>
<gene>
    <name evidence="1" type="ORF">ENW48_00525</name>
</gene>
<protein>
    <submittedName>
        <fullName evidence="1">Uncharacterized protein</fullName>
    </submittedName>
</protein>